<dbReference type="Pfam" id="PF02518">
    <property type="entry name" value="HATPase_c"/>
    <property type="match status" value="1"/>
</dbReference>
<accession>A0A1R0ZQH7</accession>
<feature type="transmembrane region" description="Helical" evidence="6">
    <location>
        <begin position="38"/>
        <end position="58"/>
    </location>
</feature>
<evidence type="ECO:0000256" key="3">
    <source>
        <dbReference type="ARBA" id="ARBA00022679"/>
    </source>
</evidence>
<feature type="transmembrane region" description="Helical" evidence="6">
    <location>
        <begin position="130"/>
        <end position="149"/>
    </location>
</feature>
<dbReference type="InterPro" id="IPR011712">
    <property type="entry name" value="Sig_transdc_His_kin_sub3_dim/P"/>
</dbReference>
<feature type="domain" description="Histidine kinase/HSP90-like ATPase" evidence="7">
    <location>
        <begin position="283"/>
        <end position="366"/>
    </location>
</feature>
<feature type="transmembrane region" description="Helical" evidence="6">
    <location>
        <begin position="102"/>
        <end position="124"/>
    </location>
</feature>
<evidence type="ECO:0000256" key="4">
    <source>
        <dbReference type="ARBA" id="ARBA00022777"/>
    </source>
</evidence>
<comment type="catalytic activity">
    <reaction evidence="1">
        <text>ATP + protein L-histidine = ADP + protein N-phospho-L-histidine.</text>
        <dbReference type="EC" id="2.7.13.3"/>
    </reaction>
</comment>
<keyword evidence="4 10" id="KW-0418">Kinase</keyword>
<dbReference type="Proteomes" id="UP000187425">
    <property type="component" value="Unassembled WGS sequence"/>
</dbReference>
<evidence type="ECO:0000313" key="10">
    <source>
        <dbReference type="EMBL" id="OME74896.1"/>
    </source>
</evidence>
<keyword evidence="6" id="KW-0472">Membrane</keyword>
<organism evidence="10 11">
    <name type="scientific">Paenibacillus odorifer</name>
    <dbReference type="NCBI Taxonomy" id="189426"/>
    <lineage>
        <taxon>Bacteria</taxon>
        <taxon>Bacillati</taxon>
        <taxon>Bacillota</taxon>
        <taxon>Bacilli</taxon>
        <taxon>Bacillales</taxon>
        <taxon>Paenibacillaceae</taxon>
        <taxon>Paenibacillus</taxon>
    </lineage>
</organism>
<comment type="caution">
    <text evidence="10">The sequence shown here is derived from an EMBL/GenBank/DDBJ whole genome shotgun (WGS) entry which is preliminary data.</text>
</comment>
<evidence type="ECO:0000259" key="7">
    <source>
        <dbReference type="Pfam" id="PF02518"/>
    </source>
</evidence>
<evidence type="ECO:0000259" key="9">
    <source>
        <dbReference type="Pfam" id="PF23540"/>
    </source>
</evidence>
<dbReference type="PANTHER" id="PTHR24421">
    <property type="entry name" value="NITRATE/NITRITE SENSOR PROTEIN NARX-RELATED"/>
    <property type="match status" value="1"/>
</dbReference>
<dbReference type="InterPro" id="IPR050482">
    <property type="entry name" value="Sensor_HK_TwoCompSys"/>
</dbReference>
<dbReference type="EC" id="2.7.13.3" evidence="2"/>
<dbReference type="GO" id="GO:0016020">
    <property type="term" value="C:membrane"/>
    <property type="evidence" value="ECO:0007669"/>
    <property type="project" value="InterPro"/>
</dbReference>
<dbReference type="CDD" id="cd16917">
    <property type="entry name" value="HATPase_UhpB-NarQ-NarX-like"/>
    <property type="match status" value="1"/>
</dbReference>
<feature type="domain" description="Signal transduction histidine kinase subgroup 3 dimerisation and phosphoacceptor" evidence="8">
    <location>
        <begin position="179"/>
        <end position="242"/>
    </location>
</feature>
<dbReference type="Gene3D" id="1.20.5.1930">
    <property type="match status" value="1"/>
</dbReference>
<dbReference type="InterPro" id="IPR003594">
    <property type="entry name" value="HATPase_dom"/>
</dbReference>
<dbReference type="InterPro" id="IPR036890">
    <property type="entry name" value="HATPase_C_sf"/>
</dbReference>
<dbReference type="SUPFAM" id="SSF55874">
    <property type="entry name" value="ATPase domain of HSP90 chaperone/DNA topoisomerase II/histidine kinase"/>
    <property type="match status" value="1"/>
</dbReference>
<evidence type="ECO:0000256" key="6">
    <source>
        <dbReference type="SAM" id="Phobius"/>
    </source>
</evidence>
<evidence type="ECO:0000256" key="5">
    <source>
        <dbReference type="ARBA" id="ARBA00023012"/>
    </source>
</evidence>
<evidence type="ECO:0000259" key="8">
    <source>
        <dbReference type="Pfam" id="PF07730"/>
    </source>
</evidence>
<dbReference type="OrthoDB" id="9797605at2"/>
<keyword evidence="6" id="KW-1133">Transmembrane helix</keyword>
<dbReference type="Pfam" id="PF07730">
    <property type="entry name" value="HisKA_3"/>
    <property type="match status" value="1"/>
</dbReference>
<sequence length="379" mass="43248">MQKWHHIFHKSTGLSPYVWVVFYILPFYFIFRSSSTYQVVWGILMIAVFFVCYVLSFVSKGWLVYFWTSVQIIVSITMTLLFGYMYFALFLAFFIGNIQNRVGFFTLYSIHLLTTIITINYELLSRNSVFISQLPFVLVSMIAVILLPISTYNRNNQGKLQDQLEDANKRISELVKIEERQRISRDLHDTLGQKLSLIGLKSDLAGKLIDSNPTQAKAEINDVRQTARSALKEVREMVTRMRGIRLEDELIHIQQFLAAAEIDFKLEGNPKLTNTSLITENVLSMCIKEAVTNVVKHSGAKSCSIQINPSRTDLVIKVKDDGTGIPGNDLYFKGHGLQGMRERLEFVNGCMDIVRDSGTTIVIKVPNAFKHQEQEVVIL</sequence>
<evidence type="ECO:0000313" key="11">
    <source>
        <dbReference type="Proteomes" id="UP000187425"/>
    </source>
</evidence>
<dbReference type="PANTHER" id="PTHR24421:SF63">
    <property type="entry name" value="SENSOR HISTIDINE KINASE DESK"/>
    <property type="match status" value="1"/>
</dbReference>
<evidence type="ECO:0000256" key="1">
    <source>
        <dbReference type="ARBA" id="ARBA00000085"/>
    </source>
</evidence>
<feature type="transmembrane region" description="Helical" evidence="6">
    <location>
        <begin position="14"/>
        <end position="31"/>
    </location>
</feature>
<dbReference type="GO" id="GO:0046983">
    <property type="term" value="F:protein dimerization activity"/>
    <property type="evidence" value="ECO:0007669"/>
    <property type="project" value="InterPro"/>
</dbReference>
<dbReference type="Gene3D" id="3.30.565.10">
    <property type="entry name" value="Histidine kinase-like ATPase, C-terminal domain"/>
    <property type="match status" value="1"/>
</dbReference>
<reference evidence="10 11" key="1">
    <citation type="submission" date="2016-11" db="EMBL/GenBank/DDBJ databases">
        <title>Paenibacillus species isolates.</title>
        <authorList>
            <person name="Beno S.M."/>
        </authorList>
    </citation>
    <scope>NUCLEOTIDE SEQUENCE [LARGE SCALE GENOMIC DNA]</scope>
    <source>
        <strain evidence="10 11">FSL H7-0443</strain>
    </source>
</reference>
<evidence type="ECO:0000256" key="2">
    <source>
        <dbReference type="ARBA" id="ARBA00012438"/>
    </source>
</evidence>
<proteinExistence type="predicted"/>
<dbReference type="InterPro" id="IPR056374">
    <property type="entry name" value="DesK/YvfT_N"/>
</dbReference>
<dbReference type="Pfam" id="PF23540">
    <property type="entry name" value="DesK_N"/>
    <property type="match status" value="1"/>
</dbReference>
<name>A0A1R0ZQH7_9BACL</name>
<gene>
    <name evidence="10" type="ORF">BSK65_00730</name>
</gene>
<dbReference type="EMBL" id="MPTW01000001">
    <property type="protein sequence ID" value="OME74896.1"/>
    <property type="molecule type" value="Genomic_DNA"/>
</dbReference>
<dbReference type="RefSeq" id="WP_076283364.1">
    <property type="nucleotide sequence ID" value="NZ_MPTW01000001.1"/>
</dbReference>
<keyword evidence="6" id="KW-0812">Transmembrane</keyword>
<protein>
    <recommendedName>
        <fullName evidence="2">histidine kinase</fullName>
        <ecNumber evidence="2">2.7.13.3</ecNumber>
    </recommendedName>
</protein>
<keyword evidence="3" id="KW-0808">Transferase</keyword>
<feature type="transmembrane region" description="Helical" evidence="6">
    <location>
        <begin position="64"/>
        <end position="95"/>
    </location>
</feature>
<keyword evidence="5" id="KW-0902">Two-component regulatory system</keyword>
<dbReference type="AlphaFoldDB" id="A0A1R0ZQH7"/>
<feature type="domain" description="DesK/YvfT N-terminal" evidence="9">
    <location>
        <begin position="1"/>
        <end position="150"/>
    </location>
</feature>
<dbReference type="GO" id="GO:0000155">
    <property type="term" value="F:phosphorelay sensor kinase activity"/>
    <property type="evidence" value="ECO:0007669"/>
    <property type="project" value="InterPro"/>
</dbReference>